<evidence type="ECO:0000313" key="3">
    <source>
        <dbReference type="Proteomes" id="UP000263098"/>
    </source>
</evidence>
<dbReference type="EMBL" id="DPVG01000389">
    <property type="protein sequence ID" value="HCK25180.1"/>
    <property type="molecule type" value="Genomic_DNA"/>
</dbReference>
<dbReference type="Gene3D" id="3.40.50.1820">
    <property type="entry name" value="alpha/beta hydrolase"/>
    <property type="match status" value="1"/>
</dbReference>
<accession>A0A3D2SI44</accession>
<dbReference type="InterPro" id="IPR029058">
    <property type="entry name" value="AB_hydrolase_fold"/>
</dbReference>
<dbReference type="PANTHER" id="PTHR48098">
    <property type="entry name" value="ENTEROCHELIN ESTERASE-RELATED"/>
    <property type="match status" value="1"/>
</dbReference>
<dbReference type="PANTHER" id="PTHR48098:SF1">
    <property type="entry name" value="DIACYLGLYCEROL ACYLTRANSFERASE_MYCOLYLTRANSFERASE AG85A"/>
    <property type="match status" value="1"/>
</dbReference>
<sequence length="413" mass="46674">MKIGNSIVYYINKLKLYEKIFLFSICLVCVYFYFCTTSSLWGGTSIVSPEIHENNTVTFRLKAPKAVKVQVTGDFLPTQKIKTPFGDFDGPGAADLIEKDGTWEYTTPQPLKPELYSYTFLVDGLKMNDPNNVYMIRDVVSVTNVFIIGGGRADLYKVNKVPHGTVSRVWYNSPTLGMDRRLTVYTPAGYETSGKNYPVFYLLHGMGGDEEAWIALGRTAQILDNLIAQGKAKPMIVVMTNGNASQEAAPGESSLGFVAPNMQLPKTMEGSFEMAFPDVVKFIDKNYRTIRRKQARAIAGLSMGGFHSMHISKQFPDMFNYVGLFSAAIMPDNNVKSPVYADLEGKLKAQFAQKPALYWIAIGKTDFLYKANEDFRKLMDDKGYKYTYYETDEGHIWKNWRIYLTEFSPLLFK</sequence>
<organism evidence="2 3">
    <name type="scientific">Bacteroides graminisolvens</name>
    <dbReference type="NCBI Taxonomy" id="477666"/>
    <lineage>
        <taxon>Bacteria</taxon>
        <taxon>Pseudomonadati</taxon>
        <taxon>Bacteroidota</taxon>
        <taxon>Bacteroidia</taxon>
        <taxon>Bacteroidales</taxon>
        <taxon>Bacteroidaceae</taxon>
        <taxon>Bacteroides</taxon>
    </lineage>
</organism>
<dbReference type="AlphaFoldDB" id="A0A3D2SI44"/>
<dbReference type="SUPFAM" id="SSF53474">
    <property type="entry name" value="alpha/beta-Hydrolases"/>
    <property type="match status" value="1"/>
</dbReference>
<feature type="transmembrane region" description="Helical" evidence="1">
    <location>
        <begin position="20"/>
        <end position="41"/>
    </location>
</feature>
<protein>
    <submittedName>
        <fullName evidence="2">Esterase</fullName>
    </submittedName>
</protein>
<dbReference type="Pfam" id="PF00756">
    <property type="entry name" value="Esterase"/>
    <property type="match status" value="1"/>
</dbReference>
<reference evidence="2 3" key="1">
    <citation type="journal article" date="2018" name="Nat. Biotechnol.">
        <title>A standardized bacterial taxonomy based on genome phylogeny substantially revises the tree of life.</title>
        <authorList>
            <person name="Parks D.H."/>
            <person name="Chuvochina M."/>
            <person name="Waite D.W."/>
            <person name="Rinke C."/>
            <person name="Skarshewski A."/>
            <person name="Chaumeil P.A."/>
            <person name="Hugenholtz P."/>
        </authorList>
    </citation>
    <scope>NUCLEOTIDE SEQUENCE [LARGE SCALE GENOMIC DNA]</scope>
    <source>
        <strain evidence="2">UBA9667</strain>
    </source>
</reference>
<dbReference type="CDD" id="cd11294">
    <property type="entry name" value="E_set_Esterase_like_N"/>
    <property type="match status" value="1"/>
</dbReference>
<dbReference type="InterPro" id="IPR050583">
    <property type="entry name" value="Mycobacterial_A85_antigen"/>
</dbReference>
<comment type="caution">
    <text evidence="2">The sequence shown here is derived from an EMBL/GenBank/DDBJ whole genome shotgun (WGS) entry which is preliminary data.</text>
</comment>
<proteinExistence type="predicted"/>
<dbReference type="Proteomes" id="UP000263098">
    <property type="component" value="Unassembled WGS sequence"/>
</dbReference>
<evidence type="ECO:0000313" key="2">
    <source>
        <dbReference type="EMBL" id="HCK25180.1"/>
    </source>
</evidence>
<evidence type="ECO:0000256" key="1">
    <source>
        <dbReference type="SAM" id="Phobius"/>
    </source>
</evidence>
<dbReference type="Gene3D" id="2.60.40.10">
    <property type="entry name" value="Immunoglobulins"/>
    <property type="match status" value="1"/>
</dbReference>
<keyword evidence="1" id="KW-0812">Transmembrane</keyword>
<dbReference type="SUPFAM" id="SSF81296">
    <property type="entry name" value="E set domains"/>
    <property type="match status" value="1"/>
</dbReference>
<gene>
    <name evidence="2" type="ORF">DHW31_10490</name>
</gene>
<name>A0A3D2SI44_9BACE</name>
<dbReference type="InterPro" id="IPR013783">
    <property type="entry name" value="Ig-like_fold"/>
</dbReference>
<dbReference type="GO" id="GO:0016747">
    <property type="term" value="F:acyltransferase activity, transferring groups other than amino-acyl groups"/>
    <property type="evidence" value="ECO:0007669"/>
    <property type="project" value="TreeGrafter"/>
</dbReference>
<keyword evidence="1" id="KW-0472">Membrane</keyword>
<dbReference type="InterPro" id="IPR014756">
    <property type="entry name" value="Ig_E-set"/>
</dbReference>
<dbReference type="InterPro" id="IPR000801">
    <property type="entry name" value="Esterase-like"/>
</dbReference>
<keyword evidence="1" id="KW-1133">Transmembrane helix</keyword>